<dbReference type="EMBL" id="MIJF01000009">
    <property type="protein sequence ID" value="OEG00053.1"/>
    <property type="molecule type" value="Genomic_DNA"/>
</dbReference>
<reference evidence="1 2" key="1">
    <citation type="submission" date="2016-09" db="EMBL/GenBank/DDBJ databases">
        <title>Draft genome sequence for the type strain of Vulcanibacillus modesticaldus BR, a strictly anaerobic, moderately thermophilic, and nitrate-reducing bacterium from deep sea-hydrothermal vents of the Mid-Atlantic Ridge.</title>
        <authorList>
            <person name="Abin C.A."/>
            <person name="Hollibaugh J.T."/>
        </authorList>
    </citation>
    <scope>NUCLEOTIDE SEQUENCE [LARGE SCALE GENOMIC DNA]</scope>
    <source>
        <strain evidence="1 2">BR</strain>
    </source>
</reference>
<dbReference type="AlphaFoldDB" id="A0A1D2YWQ4"/>
<evidence type="ECO:0000313" key="1">
    <source>
        <dbReference type="EMBL" id="OEG00053.1"/>
    </source>
</evidence>
<organism evidence="1 2">
    <name type="scientific">Vulcanibacillus modesticaldus</name>
    <dbReference type="NCBI Taxonomy" id="337097"/>
    <lineage>
        <taxon>Bacteria</taxon>
        <taxon>Bacillati</taxon>
        <taxon>Bacillota</taxon>
        <taxon>Bacilli</taxon>
        <taxon>Bacillales</taxon>
        <taxon>Bacillaceae</taxon>
        <taxon>Vulcanibacillus</taxon>
    </lineage>
</organism>
<sequence>MHYYTIKPLFTPDGHSIDMSLGDEAVTIISHAAYNAIENEVNVYDMFIRGDHQDVLVFNDLNAFKKAAEILKNHQIQFTTNIVEKTAGENADYITNNYRYKVVIPNEPNIDSIDDNDIYT</sequence>
<dbReference type="STRING" id="337097.BHF71_06740"/>
<name>A0A1D2YWQ4_9BACI</name>
<dbReference type="OrthoDB" id="9889470at2"/>
<dbReference type="RefSeq" id="WP_069656111.1">
    <property type="nucleotide sequence ID" value="NZ_MIJF01000009.1"/>
</dbReference>
<proteinExistence type="predicted"/>
<gene>
    <name evidence="1" type="ORF">BHF71_06740</name>
</gene>
<protein>
    <submittedName>
        <fullName evidence="1">Uncharacterized protein</fullName>
    </submittedName>
</protein>
<accession>A0A1D2YWQ4</accession>
<dbReference type="Proteomes" id="UP000243739">
    <property type="component" value="Unassembled WGS sequence"/>
</dbReference>
<keyword evidence="2" id="KW-1185">Reference proteome</keyword>
<comment type="caution">
    <text evidence="1">The sequence shown here is derived from an EMBL/GenBank/DDBJ whole genome shotgun (WGS) entry which is preliminary data.</text>
</comment>
<evidence type="ECO:0000313" key="2">
    <source>
        <dbReference type="Proteomes" id="UP000243739"/>
    </source>
</evidence>